<dbReference type="EMBL" id="FZPH01000017">
    <property type="protein sequence ID" value="SNT64546.1"/>
    <property type="molecule type" value="Genomic_DNA"/>
</dbReference>
<feature type="compositionally biased region" description="Low complexity" evidence="3">
    <location>
        <begin position="573"/>
        <end position="583"/>
    </location>
</feature>
<dbReference type="InterPro" id="IPR027417">
    <property type="entry name" value="P-loop_NTPase"/>
</dbReference>
<sequence>MYPGRGLHGRRAECEVLDQVVADLSAGKPVVLVLRGEAGEGKSALLDYLAGQATDARLIRVTGVESEMELPYAGLHQFCVSMLDQTDSLPAPQRDALRVAFGLVEGTAPDRFLVGLAVLTLLSEAARGRPLVCLVDDVQWLDRASAQALAFVARRLVADPIALVFAQLEPSADDELLGLPELLVKGLDDRAARALLASAVPTLRDERVRERILAEARGNPLALLELPAELTSTEPERPAESRSGRVEQTYIRRVRALPVQTQQFLLLAAVEPVGDPTVLWSAAARLGLGEDAAVAAEGAGLITLGTRVSFAHPLVRSAVHRAAGRAQLRQAHRALAEVTDKRTDPDRRAWHLAAAAAAPDESLAGELERSAKRARARGGAAAAAAFLQRATELTPNLGRRGRRAVAAAQAALAAGVPDAADELIGIAEMADLDGLELARVERLRAELVFARSRGTDAPELLLEAARRLTPLDVPMARETFLEALLAAMFAGAGRLEPEHGMREVANAARSVPADPGSQDPVDLLLDGLAVQFTEGYAVGGADAAAGRGRGPGASQGHVGLPDVFVGRDGAVGGARLARPAGPARARRPRRRHAEPASDGPGLPRQLPPAGRRLRHRDRADRRGGRAQCRHPGRAAAVHADHVGGLAGRPARDREADRGGRPGRVPAR</sequence>
<keyword evidence="1" id="KW-0547">Nucleotide-binding</keyword>
<dbReference type="GO" id="GO:0005524">
    <property type="term" value="F:ATP binding"/>
    <property type="evidence" value="ECO:0007669"/>
    <property type="project" value="UniProtKB-KW"/>
</dbReference>
<dbReference type="GO" id="GO:0005737">
    <property type="term" value="C:cytoplasm"/>
    <property type="evidence" value="ECO:0007669"/>
    <property type="project" value="TreeGrafter"/>
</dbReference>
<evidence type="ECO:0000313" key="5">
    <source>
        <dbReference type="EMBL" id="SNT64546.1"/>
    </source>
</evidence>
<feature type="compositionally biased region" description="Basic and acidic residues" evidence="3">
    <location>
        <begin position="649"/>
        <end position="659"/>
    </location>
</feature>
<evidence type="ECO:0000256" key="1">
    <source>
        <dbReference type="ARBA" id="ARBA00022741"/>
    </source>
</evidence>
<organism evidence="5 6">
    <name type="scientific">Asanoa hainanensis</name>
    <dbReference type="NCBI Taxonomy" id="560556"/>
    <lineage>
        <taxon>Bacteria</taxon>
        <taxon>Bacillati</taxon>
        <taxon>Actinomycetota</taxon>
        <taxon>Actinomycetes</taxon>
        <taxon>Micromonosporales</taxon>
        <taxon>Micromonosporaceae</taxon>
        <taxon>Asanoa</taxon>
    </lineage>
</organism>
<feature type="region of interest" description="Disordered" evidence="3">
    <location>
        <begin position="573"/>
        <end position="667"/>
    </location>
</feature>
<name>A0A239PBQ4_9ACTN</name>
<dbReference type="Pfam" id="PF13191">
    <property type="entry name" value="AAA_16"/>
    <property type="match status" value="1"/>
</dbReference>
<keyword evidence="2" id="KW-0067">ATP-binding</keyword>
<dbReference type="Proteomes" id="UP000198362">
    <property type="component" value="Unassembled WGS sequence"/>
</dbReference>
<dbReference type="SUPFAM" id="SSF52540">
    <property type="entry name" value="P-loop containing nucleoside triphosphate hydrolases"/>
    <property type="match status" value="1"/>
</dbReference>
<dbReference type="InterPro" id="IPR041664">
    <property type="entry name" value="AAA_16"/>
</dbReference>
<proteinExistence type="predicted"/>
<gene>
    <name evidence="5" type="ORF">SAMN05421812_11791</name>
</gene>
<feature type="domain" description="Orc1-like AAA ATPase" evidence="4">
    <location>
        <begin position="8"/>
        <end position="162"/>
    </location>
</feature>
<keyword evidence="6" id="KW-1185">Reference proteome</keyword>
<evidence type="ECO:0000256" key="3">
    <source>
        <dbReference type="SAM" id="MobiDB-lite"/>
    </source>
</evidence>
<evidence type="ECO:0000313" key="6">
    <source>
        <dbReference type="Proteomes" id="UP000198362"/>
    </source>
</evidence>
<dbReference type="PANTHER" id="PTHR16305:SF35">
    <property type="entry name" value="TRANSCRIPTIONAL ACTIVATOR DOMAIN"/>
    <property type="match status" value="1"/>
</dbReference>
<evidence type="ECO:0000256" key="2">
    <source>
        <dbReference type="ARBA" id="ARBA00022840"/>
    </source>
</evidence>
<dbReference type="PANTHER" id="PTHR16305">
    <property type="entry name" value="TESTICULAR SOLUBLE ADENYLYL CYCLASE"/>
    <property type="match status" value="1"/>
</dbReference>
<protein>
    <submittedName>
        <fullName evidence="5">AAA ATPase domain-containing protein</fullName>
    </submittedName>
</protein>
<evidence type="ECO:0000259" key="4">
    <source>
        <dbReference type="Pfam" id="PF13191"/>
    </source>
</evidence>
<dbReference type="AlphaFoldDB" id="A0A239PBQ4"/>
<dbReference type="RefSeq" id="WP_245871329.1">
    <property type="nucleotide sequence ID" value="NZ_FZPH01000017.1"/>
</dbReference>
<reference evidence="5 6" key="1">
    <citation type="submission" date="2017-06" db="EMBL/GenBank/DDBJ databases">
        <authorList>
            <person name="Kim H.J."/>
            <person name="Triplett B.A."/>
        </authorList>
    </citation>
    <scope>NUCLEOTIDE SEQUENCE [LARGE SCALE GENOMIC DNA]</scope>
    <source>
        <strain evidence="5 6">CGMCC 4.5593</strain>
    </source>
</reference>
<accession>A0A239PBQ4</accession>
<dbReference type="GO" id="GO:0004016">
    <property type="term" value="F:adenylate cyclase activity"/>
    <property type="evidence" value="ECO:0007669"/>
    <property type="project" value="TreeGrafter"/>
</dbReference>